<proteinExistence type="inferred from homology"/>
<comment type="caution">
    <text evidence="6">The sequence shown here is derived from an EMBL/GenBank/DDBJ whole genome shotgun (WGS) entry which is preliminary data.</text>
</comment>
<evidence type="ECO:0000259" key="5">
    <source>
        <dbReference type="SMART" id="SM00563"/>
    </source>
</evidence>
<dbReference type="STRING" id="448386.A0A2V3ISU8"/>
<reference evidence="6 7" key="1">
    <citation type="journal article" date="2018" name="Mol. Biol. Evol.">
        <title>Analysis of the draft genome of the red seaweed Gracilariopsis chorda provides insights into genome size evolution in Rhodophyta.</title>
        <authorList>
            <person name="Lee J."/>
            <person name="Yang E.C."/>
            <person name="Graf L."/>
            <person name="Yang J.H."/>
            <person name="Qiu H."/>
            <person name="Zel Zion U."/>
            <person name="Chan C.X."/>
            <person name="Stephens T.G."/>
            <person name="Weber A.P.M."/>
            <person name="Boo G.H."/>
            <person name="Boo S.M."/>
            <person name="Kim K.M."/>
            <person name="Shin Y."/>
            <person name="Jung M."/>
            <person name="Lee S.J."/>
            <person name="Yim H.S."/>
            <person name="Lee J.H."/>
            <person name="Bhattacharya D."/>
            <person name="Yoon H.S."/>
        </authorList>
    </citation>
    <scope>NUCLEOTIDE SEQUENCE [LARGE SCALE GENOMIC DNA]</scope>
    <source>
        <strain evidence="6 7">SKKU-2015</strain>
        <tissue evidence="6">Whole body</tissue>
    </source>
</reference>
<keyword evidence="7" id="KW-1185">Reference proteome</keyword>
<keyword evidence="4" id="KW-0812">Transmembrane</keyword>
<sequence length="367" mass="42053">MTTPSSSNASAAKVPFPPMTFGKAALLRAFGSLYTAFFSVLISVVTAILVDGVVGLTVSAWRILKLNHQALIKLSSSVLRTWFSIFMGHLEHFGRLTIVLTGDAFHPNESALVVCNHRSWADTVVIYSLARQVRMHGDVKFLAKRSLLVFPVYGFAGWVLDVVIFIKRQSTSAGRRLNRMFSSLTDPRRRQAPYWLISYLEGTRFTHAKRQNAVEFAKKRDLKVLEEVLQPRTKGFISTVHALRTNAQAVYDITIGYTQSENGDMDPTFKQMYLTPARKDRVIHVHQRRIPLSDLPQDDEELKNWVYRLYEQKDELLKAFRTNGCFAARPMRWNRMTWGYWMQCQAIVYGAFGITIYTVYTLFSFAR</sequence>
<dbReference type="SMART" id="SM00563">
    <property type="entry name" value="PlsC"/>
    <property type="match status" value="1"/>
</dbReference>
<evidence type="ECO:0000256" key="1">
    <source>
        <dbReference type="ARBA" id="ARBA00008655"/>
    </source>
</evidence>
<organism evidence="6 7">
    <name type="scientific">Gracilariopsis chorda</name>
    <dbReference type="NCBI Taxonomy" id="448386"/>
    <lineage>
        <taxon>Eukaryota</taxon>
        <taxon>Rhodophyta</taxon>
        <taxon>Florideophyceae</taxon>
        <taxon>Rhodymeniophycidae</taxon>
        <taxon>Gracilariales</taxon>
        <taxon>Gracilariaceae</taxon>
        <taxon>Gracilariopsis</taxon>
    </lineage>
</organism>
<dbReference type="OrthoDB" id="189226at2759"/>
<dbReference type="EMBL" id="NBIV01000068">
    <property type="protein sequence ID" value="PXF45184.1"/>
    <property type="molecule type" value="Genomic_DNA"/>
</dbReference>
<feature type="transmembrane region" description="Helical" evidence="4">
    <location>
        <begin position="338"/>
        <end position="360"/>
    </location>
</feature>
<keyword evidence="2 6" id="KW-0808">Transferase</keyword>
<keyword evidence="3 6" id="KW-0012">Acyltransferase</keyword>
<dbReference type="Pfam" id="PF16076">
    <property type="entry name" value="Acyltransf_C"/>
    <property type="match status" value="1"/>
</dbReference>
<keyword evidence="4" id="KW-0472">Membrane</keyword>
<dbReference type="Proteomes" id="UP000247409">
    <property type="component" value="Unassembled WGS sequence"/>
</dbReference>
<dbReference type="Pfam" id="PF01553">
    <property type="entry name" value="Acyltransferase"/>
    <property type="match status" value="1"/>
</dbReference>
<dbReference type="InterPro" id="IPR032098">
    <property type="entry name" value="Acyltransf_C"/>
</dbReference>
<dbReference type="PANTHER" id="PTHR10983:SF16">
    <property type="entry name" value="LYSOCARDIOLIPIN ACYLTRANSFERASE 1"/>
    <property type="match status" value="1"/>
</dbReference>
<feature type="domain" description="Phospholipid/glycerol acyltransferase" evidence="5">
    <location>
        <begin position="111"/>
        <end position="237"/>
    </location>
</feature>
<dbReference type="GO" id="GO:0012505">
    <property type="term" value="C:endomembrane system"/>
    <property type="evidence" value="ECO:0007669"/>
    <property type="project" value="TreeGrafter"/>
</dbReference>
<dbReference type="GO" id="GO:0016746">
    <property type="term" value="F:acyltransferase activity"/>
    <property type="evidence" value="ECO:0007669"/>
    <property type="project" value="UniProtKB-KW"/>
</dbReference>
<evidence type="ECO:0000313" key="7">
    <source>
        <dbReference type="Proteomes" id="UP000247409"/>
    </source>
</evidence>
<gene>
    <name evidence="6" type="ORF">BWQ96_05085</name>
</gene>
<accession>A0A2V3ISU8</accession>
<feature type="transmembrane region" description="Helical" evidence="4">
    <location>
        <begin position="147"/>
        <end position="166"/>
    </location>
</feature>
<evidence type="ECO:0000256" key="4">
    <source>
        <dbReference type="SAM" id="Phobius"/>
    </source>
</evidence>
<evidence type="ECO:0000256" key="2">
    <source>
        <dbReference type="ARBA" id="ARBA00022679"/>
    </source>
</evidence>
<feature type="transmembrane region" description="Helical" evidence="4">
    <location>
        <begin position="36"/>
        <end position="58"/>
    </location>
</feature>
<dbReference type="PANTHER" id="PTHR10983">
    <property type="entry name" value="1-ACYLGLYCEROL-3-PHOSPHATE ACYLTRANSFERASE-RELATED"/>
    <property type="match status" value="1"/>
</dbReference>
<evidence type="ECO:0000256" key="3">
    <source>
        <dbReference type="ARBA" id="ARBA00023315"/>
    </source>
</evidence>
<name>A0A2V3ISU8_9FLOR</name>
<dbReference type="SUPFAM" id="SSF69593">
    <property type="entry name" value="Glycerol-3-phosphate (1)-acyltransferase"/>
    <property type="match status" value="1"/>
</dbReference>
<dbReference type="AlphaFoldDB" id="A0A2V3ISU8"/>
<dbReference type="CDD" id="cd07990">
    <property type="entry name" value="LPLAT_LCLAT1-like"/>
    <property type="match status" value="1"/>
</dbReference>
<protein>
    <submittedName>
        <fullName evidence="6">Putative 1-acyl-sn-glycerol-3-phosphate acyltransferase 5</fullName>
    </submittedName>
</protein>
<keyword evidence="4" id="KW-1133">Transmembrane helix</keyword>
<evidence type="ECO:0000313" key="6">
    <source>
        <dbReference type="EMBL" id="PXF45184.1"/>
    </source>
</evidence>
<comment type="similarity">
    <text evidence="1">Belongs to the 1-acyl-sn-glycerol-3-phosphate acyltransferase family.</text>
</comment>
<dbReference type="InterPro" id="IPR002123">
    <property type="entry name" value="Plipid/glycerol_acylTrfase"/>
</dbReference>